<dbReference type="Proteomes" id="UP000541444">
    <property type="component" value="Unassembled WGS sequence"/>
</dbReference>
<gene>
    <name evidence="2" type="ORF">GIB67_042632</name>
</gene>
<keyword evidence="1" id="KW-1133">Transmembrane helix</keyword>
<evidence type="ECO:0000256" key="1">
    <source>
        <dbReference type="SAM" id="Phobius"/>
    </source>
</evidence>
<accession>A0A7J7M1D5</accession>
<keyword evidence="3" id="KW-1185">Reference proteome</keyword>
<comment type="caution">
    <text evidence="2">The sequence shown here is derived from an EMBL/GenBank/DDBJ whole genome shotgun (WGS) entry which is preliminary data.</text>
</comment>
<feature type="transmembrane region" description="Helical" evidence="1">
    <location>
        <begin position="7"/>
        <end position="27"/>
    </location>
</feature>
<evidence type="ECO:0000313" key="2">
    <source>
        <dbReference type="EMBL" id="KAF6148673.1"/>
    </source>
</evidence>
<keyword evidence="1" id="KW-0812">Transmembrane</keyword>
<dbReference type="AlphaFoldDB" id="A0A7J7M1D5"/>
<dbReference type="EMBL" id="JACGCM010001844">
    <property type="protein sequence ID" value="KAF6148673.1"/>
    <property type="molecule type" value="Genomic_DNA"/>
</dbReference>
<evidence type="ECO:0000313" key="3">
    <source>
        <dbReference type="Proteomes" id="UP000541444"/>
    </source>
</evidence>
<organism evidence="2 3">
    <name type="scientific">Kingdonia uniflora</name>
    <dbReference type="NCBI Taxonomy" id="39325"/>
    <lineage>
        <taxon>Eukaryota</taxon>
        <taxon>Viridiplantae</taxon>
        <taxon>Streptophyta</taxon>
        <taxon>Embryophyta</taxon>
        <taxon>Tracheophyta</taxon>
        <taxon>Spermatophyta</taxon>
        <taxon>Magnoliopsida</taxon>
        <taxon>Ranunculales</taxon>
        <taxon>Circaeasteraceae</taxon>
        <taxon>Kingdonia</taxon>
    </lineage>
</organism>
<reference evidence="2 3" key="1">
    <citation type="journal article" date="2020" name="IScience">
        <title>Genome Sequencing of the Endangered Kingdonia uniflora (Circaeasteraceae, Ranunculales) Reveals Potential Mechanisms of Evolutionary Specialization.</title>
        <authorList>
            <person name="Sun Y."/>
            <person name="Deng T."/>
            <person name="Zhang A."/>
            <person name="Moore M.J."/>
            <person name="Landis J.B."/>
            <person name="Lin N."/>
            <person name="Zhang H."/>
            <person name="Zhang X."/>
            <person name="Huang J."/>
            <person name="Zhang X."/>
            <person name="Sun H."/>
            <person name="Wang H."/>
        </authorList>
    </citation>
    <scope>NUCLEOTIDE SEQUENCE [LARGE SCALE GENOMIC DNA]</scope>
    <source>
        <strain evidence="2">TB1705</strain>
        <tissue evidence="2">Leaf</tissue>
    </source>
</reference>
<protein>
    <submittedName>
        <fullName evidence="2">Uncharacterized protein</fullName>
    </submittedName>
</protein>
<name>A0A7J7M1D5_9MAGN</name>
<keyword evidence="1" id="KW-0472">Membrane</keyword>
<proteinExistence type="predicted"/>
<sequence>MRTYLHYYPFLLSISFINSIVVPYNFYDALDHEVIDDILASDPEEREKGKFMLIRDVEDYQLREREKGKRHYEKPLTCFGCGIRWFSRVPSFPVSIIL</sequence>